<evidence type="ECO:0000256" key="5">
    <source>
        <dbReference type="PIRSR" id="PIRSR006278-2"/>
    </source>
</evidence>
<proteinExistence type="inferred from homology"/>
<dbReference type="InterPro" id="IPR036052">
    <property type="entry name" value="TrpB-like_PALP_sf"/>
</dbReference>
<comment type="similarity">
    <text evidence="2">Belongs to the ACC deaminase/D-cysteine desulfhydrase family.</text>
</comment>
<dbReference type="Proteomes" id="UP000321933">
    <property type="component" value="Unassembled WGS sequence"/>
</dbReference>
<evidence type="ECO:0000256" key="4">
    <source>
        <dbReference type="PIRSR" id="PIRSR006278-1"/>
    </source>
</evidence>
<dbReference type="InterPro" id="IPR027278">
    <property type="entry name" value="ACCD_DCysDesulf"/>
</dbReference>
<feature type="domain" description="Tryptophan synthase beta chain-like PALP" evidence="6">
    <location>
        <begin position="52"/>
        <end position="304"/>
    </location>
</feature>
<dbReference type="EMBL" id="VRYZ01000002">
    <property type="protein sequence ID" value="TXS93345.1"/>
    <property type="molecule type" value="Genomic_DNA"/>
</dbReference>
<accession>A0A5C8ZXR8</accession>
<feature type="modified residue" description="N6-(pyridoxal phosphate)lysine" evidence="5">
    <location>
        <position position="54"/>
    </location>
</feature>
<gene>
    <name evidence="7" type="ORF">FVW59_05770</name>
</gene>
<evidence type="ECO:0000256" key="1">
    <source>
        <dbReference type="ARBA" id="ARBA00001933"/>
    </source>
</evidence>
<dbReference type="PIRSF" id="PIRSF006278">
    <property type="entry name" value="ACCD_DCysDesulf"/>
    <property type="match status" value="1"/>
</dbReference>
<keyword evidence="3 5" id="KW-0663">Pyridoxal phosphate</keyword>
<dbReference type="AlphaFoldDB" id="A0A5C8ZXR8"/>
<organism evidence="7 8">
    <name type="scientific">Parahaliea aestuarii</name>
    <dbReference type="NCBI Taxonomy" id="1852021"/>
    <lineage>
        <taxon>Bacteria</taxon>
        <taxon>Pseudomonadati</taxon>
        <taxon>Pseudomonadota</taxon>
        <taxon>Gammaproteobacteria</taxon>
        <taxon>Cellvibrionales</taxon>
        <taxon>Halieaceae</taxon>
        <taxon>Parahaliea</taxon>
    </lineage>
</organism>
<evidence type="ECO:0000256" key="3">
    <source>
        <dbReference type="ARBA" id="ARBA00022898"/>
    </source>
</evidence>
<keyword evidence="8" id="KW-1185">Reference proteome</keyword>
<dbReference type="PANTHER" id="PTHR43780">
    <property type="entry name" value="1-AMINOCYCLOPROPANE-1-CARBOXYLATE DEAMINASE-RELATED"/>
    <property type="match status" value="1"/>
</dbReference>
<protein>
    <submittedName>
        <fullName evidence="7">Pyridoxal-phosphate dependent enzyme</fullName>
    </submittedName>
</protein>
<dbReference type="GO" id="GO:0019148">
    <property type="term" value="F:D-cysteine desulfhydrase activity"/>
    <property type="evidence" value="ECO:0007669"/>
    <property type="project" value="TreeGrafter"/>
</dbReference>
<evidence type="ECO:0000313" key="8">
    <source>
        <dbReference type="Proteomes" id="UP000321933"/>
    </source>
</evidence>
<dbReference type="Gene3D" id="3.40.50.1100">
    <property type="match status" value="2"/>
</dbReference>
<feature type="active site" description="Nucleophile" evidence="4">
    <location>
        <position position="81"/>
    </location>
</feature>
<comment type="cofactor">
    <cofactor evidence="1">
        <name>pyridoxal 5'-phosphate</name>
        <dbReference type="ChEBI" id="CHEBI:597326"/>
    </cofactor>
</comment>
<dbReference type="OrthoDB" id="9801249at2"/>
<dbReference type="SUPFAM" id="SSF53686">
    <property type="entry name" value="Tryptophan synthase beta subunit-like PLP-dependent enzymes"/>
    <property type="match status" value="1"/>
</dbReference>
<dbReference type="Pfam" id="PF00291">
    <property type="entry name" value="PALP"/>
    <property type="match status" value="1"/>
</dbReference>
<comment type="caution">
    <text evidence="7">The sequence shown here is derived from an EMBL/GenBank/DDBJ whole genome shotgun (WGS) entry which is preliminary data.</text>
</comment>
<reference evidence="7 8" key="1">
    <citation type="submission" date="2019-08" db="EMBL/GenBank/DDBJ databases">
        <title>Parahaliea maris sp. nov., isolated from the surface seawater.</title>
        <authorList>
            <person name="Liu Y."/>
        </authorList>
    </citation>
    <scope>NUCLEOTIDE SEQUENCE [LARGE SCALE GENOMIC DNA]</scope>
    <source>
        <strain evidence="7 8">S2-26</strain>
    </source>
</reference>
<evidence type="ECO:0000259" key="6">
    <source>
        <dbReference type="Pfam" id="PF00291"/>
    </source>
</evidence>
<sequence length="323" mass="35061">MKSFGSPVPPHHPHSETLTHVHWQQVTLPLPDGRQQPLQVLRLDRCDALAPGNKIFKLSGLLRTARQRECRRLLSFGGPWSNHLHALAALGREMDLQTVGLVRGEDLATPTLVEAAGWGMALYPLSRSLYRQRHDPAFQLACMQDYRADMLIPEGGDCPEGARGCQVIGAAIRQRFESGAQVVVATGTGTTLAGIVAGLDKRFQVLGISALKGALDTQQRILANLQALAGDNDETLADWRLYHEFHCGGFARTNSELRAVIAWGDHHGLPLEPVYTGKALLALRSLLSSGDIDAGRPLVLVHTGGLQGRRGFDWLALGAQPGH</sequence>
<dbReference type="InterPro" id="IPR001926">
    <property type="entry name" value="TrpB-like_PALP"/>
</dbReference>
<name>A0A5C8ZXR8_9GAMM</name>
<evidence type="ECO:0000313" key="7">
    <source>
        <dbReference type="EMBL" id="TXS93345.1"/>
    </source>
</evidence>
<evidence type="ECO:0000256" key="2">
    <source>
        <dbReference type="ARBA" id="ARBA00008639"/>
    </source>
</evidence>
<dbReference type="PANTHER" id="PTHR43780:SF2">
    <property type="entry name" value="1-AMINOCYCLOPROPANE-1-CARBOXYLATE DEAMINASE-RELATED"/>
    <property type="match status" value="1"/>
</dbReference>